<feature type="domain" description="Lon N-terminal" evidence="13">
    <location>
        <begin position="79"/>
        <end position="310"/>
    </location>
</feature>
<evidence type="ECO:0000256" key="12">
    <source>
        <dbReference type="ARBA" id="ARBA00046796"/>
    </source>
</evidence>
<dbReference type="Gene3D" id="2.170.150.20">
    <property type="entry name" value="Peptide methionine sulfoxide reductase"/>
    <property type="match status" value="1"/>
</dbReference>
<proteinExistence type="inferred from homology"/>
<comment type="subunit">
    <text evidence="12">Likely a component of a DCX (DDB1-CUL4-X-box) protein ligase complex. May interact with pic/DDB1.</text>
</comment>
<dbReference type="Gene3D" id="2.30.130.40">
    <property type="entry name" value="LON domain-like"/>
    <property type="match status" value="1"/>
</dbReference>
<accession>A0ABD2A3U0</accession>
<evidence type="ECO:0000256" key="11">
    <source>
        <dbReference type="ARBA" id="ARBA00046075"/>
    </source>
</evidence>
<comment type="subcellular location">
    <subcellularLocation>
        <location evidence="1">Nucleus</location>
    </subcellularLocation>
</comment>
<dbReference type="CDD" id="cd15777">
    <property type="entry name" value="CRBN_C_like"/>
    <property type="match status" value="1"/>
</dbReference>
<dbReference type="Pfam" id="PF03226">
    <property type="entry name" value="Yippee-Mis18"/>
    <property type="match status" value="1"/>
</dbReference>
<evidence type="ECO:0000256" key="6">
    <source>
        <dbReference type="ARBA" id="ARBA00022786"/>
    </source>
</evidence>
<dbReference type="FunFam" id="2.170.150.20:FF:000005">
    <property type="entry name" value="Blast:Protein cereblon homolog"/>
    <property type="match status" value="1"/>
</dbReference>
<keyword evidence="7" id="KW-0862">Zinc</keyword>
<reference evidence="15 16" key="1">
    <citation type="journal article" date="2024" name="Ann. Entomol. Soc. Am.">
        <title>Genomic analyses of the southern and eastern yellowjacket wasps (Hymenoptera: Vespidae) reveal evolutionary signatures of social life.</title>
        <authorList>
            <person name="Catto M.A."/>
            <person name="Caine P.B."/>
            <person name="Orr S.E."/>
            <person name="Hunt B.G."/>
            <person name="Goodisman M.A.D."/>
        </authorList>
    </citation>
    <scope>NUCLEOTIDE SEQUENCE [LARGE SCALE GENOMIC DNA]</scope>
    <source>
        <strain evidence="15">233</strain>
        <tissue evidence="15">Head and thorax</tissue>
    </source>
</reference>
<evidence type="ECO:0000256" key="10">
    <source>
        <dbReference type="ARBA" id="ARBA00030079"/>
    </source>
</evidence>
<dbReference type="InterPro" id="IPR003111">
    <property type="entry name" value="Lon_prtase_N"/>
</dbReference>
<gene>
    <name evidence="15" type="ORF">V1478_014987</name>
</gene>
<evidence type="ECO:0000259" key="13">
    <source>
        <dbReference type="PROSITE" id="PS51787"/>
    </source>
</evidence>
<evidence type="ECO:0000256" key="2">
    <source>
        <dbReference type="ARBA" id="ARBA00004906"/>
    </source>
</evidence>
<comment type="similarity">
    <text evidence="3">Belongs to the CRBN family.</text>
</comment>
<keyword evidence="9" id="KW-0539">Nucleus</keyword>
<name>A0ABD2A3U0_VESSQ</name>
<dbReference type="PANTHER" id="PTHR46732">
    <property type="entry name" value="ATP-DEPENDENT PROTEASE LA (LON) DOMAIN PROTEIN"/>
    <property type="match status" value="1"/>
</dbReference>
<evidence type="ECO:0000256" key="5">
    <source>
        <dbReference type="ARBA" id="ARBA00022723"/>
    </source>
</evidence>
<comment type="pathway">
    <text evidence="2">Protein modification; protein ubiquitination.</text>
</comment>
<dbReference type="Pfam" id="PF02190">
    <property type="entry name" value="LON_substr_bdg"/>
    <property type="match status" value="1"/>
</dbReference>
<evidence type="ECO:0000313" key="15">
    <source>
        <dbReference type="EMBL" id="KAL2715289.1"/>
    </source>
</evidence>
<feature type="domain" description="CULT" evidence="14">
    <location>
        <begin position="309"/>
        <end position="417"/>
    </location>
</feature>
<comment type="function">
    <text evidence="11">Substrate recognition component of a DCX (DDB1-CUL4-X-box) E3 protein ligase complex that mediates the ubiquitination and subsequent proteasomal degradation of target proteins. Has an essential role in mediating growth by negatively regulating insulin signaling. It also has a role in maintaining presynaptic function in the neuromuscular junction synapses of third-instar larvae.</text>
</comment>
<dbReference type="PROSITE" id="PS51788">
    <property type="entry name" value="CULT"/>
    <property type="match status" value="1"/>
</dbReference>
<evidence type="ECO:0000256" key="8">
    <source>
        <dbReference type="ARBA" id="ARBA00022843"/>
    </source>
</evidence>
<evidence type="ECO:0000256" key="4">
    <source>
        <dbReference type="ARBA" id="ARBA00014394"/>
    </source>
</evidence>
<dbReference type="InterPro" id="IPR015947">
    <property type="entry name" value="PUA-like_sf"/>
</dbReference>
<dbReference type="AlphaFoldDB" id="A0ABD2A3U0"/>
<dbReference type="InterPro" id="IPR046336">
    <property type="entry name" value="Lon_prtase_N_sf"/>
</dbReference>
<dbReference type="GO" id="GO:0005634">
    <property type="term" value="C:nucleus"/>
    <property type="evidence" value="ECO:0007669"/>
    <property type="project" value="UniProtKB-SubCell"/>
</dbReference>
<keyword evidence="5" id="KW-0479">Metal-binding</keyword>
<dbReference type="EMBL" id="JAUDFV010000155">
    <property type="protein sequence ID" value="KAL2715289.1"/>
    <property type="molecule type" value="Genomic_DNA"/>
</dbReference>
<comment type="caution">
    <text evidence="15">The sequence shown here is derived from an EMBL/GenBank/DDBJ whole genome shotgun (WGS) entry which is preliminary data.</text>
</comment>
<dbReference type="PANTHER" id="PTHR46732:SF8">
    <property type="entry name" value="ATP-DEPENDENT PROTEASE LA (LON) DOMAIN PROTEIN"/>
    <property type="match status" value="1"/>
</dbReference>
<dbReference type="InterPro" id="IPR004910">
    <property type="entry name" value="Yippee/Mis18/Cereblon"/>
</dbReference>
<dbReference type="SUPFAM" id="SSF88697">
    <property type="entry name" value="PUA domain-like"/>
    <property type="match status" value="1"/>
</dbReference>
<sequence length="434" mass="49851">MDLAGTESSSDSDDFQILDHNFAHVLQFLHPENDETEEATIPSESTFDLALPTTHSYLGNNLKELRGRTLLDDGIHRNLPLLVKHSIILFPGQTLPMKSESIEVIRMLQNCIQKDRIFGVICVNNGKMVHVGTTAEVYEYYDGDLMAGSFRLKAKGRQRFKILRVIMKDKIMFKHGYDMFSANVKILPEVTLNHPFSDYRLASLDHLRIQSTNQQELKQQDFVEKVDSVITPWPSWVYKQYDPVRLSSKIRHHLQFLEKRGGNIPKDPIELSFWVAQNVLVDDDERIDLLNYDCAIARLQREIKFLIEDRSFVCIHCDNFIAHQSNMFPMSTEGLQSTYCNGYGVIFETITVYHAEGLKLNMDTSSTDYSWFPGYAWITASCNNCYSHMGWKFTAVKNNLKPKAFWGLSRRALKNKTNKKADDTTETDANPIGN</sequence>
<protein>
    <recommendedName>
        <fullName evidence="4">Protein cereblon</fullName>
    </recommendedName>
    <alternativeName>
        <fullName evidence="10">Protein ohgata</fullName>
    </alternativeName>
</protein>
<evidence type="ECO:0000256" key="1">
    <source>
        <dbReference type="ARBA" id="ARBA00004123"/>
    </source>
</evidence>
<evidence type="ECO:0000313" key="16">
    <source>
        <dbReference type="Proteomes" id="UP001607302"/>
    </source>
</evidence>
<evidence type="ECO:0000256" key="3">
    <source>
        <dbReference type="ARBA" id="ARBA00005293"/>
    </source>
</evidence>
<dbReference type="InterPro" id="IPR034750">
    <property type="entry name" value="CULT"/>
</dbReference>
<dbReference type="GO" id="GO:0046872">
    <property type="term" value="F:metal ion binding"/>
    <property type="evidence" value="ECO:0007669"/>
    <property type="project" value="UniProtKB-KW"/>
</dbReference>
<dbReference type="Proteomes" id="UP001607302">
    <property type="component" value="Unassembled WGS sequence"/>
</dbReference>
<organism evidence="15 16">
    <name type="scientific">Vespula squamosa</name>
    <name type="common">Southern yellow jacket</name>
    <name type="synonym">Wasp</name>
    <dbReference type="NCBI Taxonomy" id="30214"/>
    <lineage>
        <taxon>Eukaryota</taxon>
        <taxon>Metazoa</taxon>
        <taxon>Ecdysozoa</taxon>
        <taxon>Arthropoda</taxon>
        <taxon>Hexapoda</taxon>
        <taxon>Insecta</taxon>
        <taxon>Pterygota</taxon>
        <taxon>Neoptera</taxon>
        <taxon>Endopterygota</taxon>
        <taxon>Hymenoptera</taxon>
        <taxon>Apocrita</taxon>
        <taxon>Aculeata</taxon>
        <taxon>Vespoidea</taxon>
        <taxon>Vespidae</taxon>
        <taxon>Vespinae</taxon>
        <taxon>Vespula</taxon>
    </lineage>
</organism>
<evidence type="ECO:0000256" key="9">
    <source>
        <dbReference type="ARBA" id="ARBA00023242"/>
    </source>
</evidence>
<keyword evidence="8" id="KW-0832">Ubl conjugation</keyword>
<keyword evidence="16" id="KW-1185">Reference proteome</keyword>
<keyword evidence="6" id="KW-0833">Ubl conjugation pathway</keyword>
<evidence type="ECO:0000256" key="7">
    <source>
        <dbReference type="ARBA" id="ARBA00022833"/>
    </source>
</evidence>
<evidence type="ECO:0000259" key="14">
    <source>
        <dbReference type="PROSITE" id="PS51788"/>
    </source>
</evidence>
<dbReference type="PROSITE" id="PS51787">
    <property type="entry name" value="LON_N"/>
    <property type="match status" value="1"/>
</dbReference>
<dbReference type="Gene3D" id="1.20.58.1480">
    <property type="match status" value="1"/>
</dbReference>
<dbReference type="SMART" id="SM00464">
    <property type="entry name" value="LON"/>
    <property type="match status" value="1"/>
</dbReference>